<feature type="compositionally biased region" description="Basic and acidic residues" evidence="3">
    <location>
        <begin position="123"/>
        <end position="132"/>
    </location>
</feature>
<feature type="compositionally biased region" description="Basic residues" evidence="3">
    <location>
        <begin position="386"/>
        <end position="396"/>
    </location>
</feature>
<dbReference type="PANTHER" id="PTHR43736">
    <property type="entry name" value="ADP-RIBOSE PYROPHOSPHATASE"/>
    <property type="match status" value="1"/>
</dbReference>
<keyword evidence="2" id="KW-0378">Hydrolase</keyword>
<feature type="compositionally biased region" description="Basic and acidic residues" evidence="3">
    <location>
        <begin position="100"/>
        <end position="115"/>
    </location>
</feature>
<proteinExistence type="inferred from homology"/>
<dbReference type="PANTHER" id="PTHR43736:SF1">
    <property type="entry name" value="DIHYDRONEOPTERIN TRIPHOSPHATE DIPHOSPHATASE"/>
    <property type="match status" value="1"/>
</dbReference>
<evidence type="ECO:0000256" key="1">
    <source>
        <dbReference type="ARBA" id="ARBA00005582"/>
    </source>
</evidence>
<feature type="compositionally biased region" description="Basic residues" evidence="3">
    <location>
        <begin position="74"/>
        <end position="86"/>
    </location>
</feature>
<feature type="region of interest" description="Disordered" evidence="3">
    <location>
        <begin position="353"/>
        <end position="402"/>
    </location>
</feature>
<feature type="compositionally biased region" description="Low complexity" evidence="3">
    <location>
        <begin position="1"/>
        <end position="18"/>
    </location>
</feature>
<dbReference type="Pfam" id="PF00293">
    <property type="entry name" value="NUDIX"/>
    <property type="match status" value="1"/>
</dbReference>
<dbReference type="Proteomes" id="UP000602395">
    <property type="component" value="Unassembled WGS sequence"/>
</dbReference>
<dbReference type="CDD" id="cd03673">
    <property type="entry name" value="NUDIX_Ap6A_hydrolase"/>
    <property type="match status" value="1"/>
</dbReference>
<feature type="region of interest" description="Disordered" evidence="3">
    <location>
        <begin position="1"/>
        <end position="152"/>
    </location>
</feature>
<evidence type="ECO:0000259" key="4">
    <source>
        <dbReference type="PROSITE" id="PS51462"/>
    </source>
</evidence>
<evidence type="ECO:0000256" key="2">
    <source>
        <dbReference type="ARBA" id="ARBA00022801"/>
    </source>
</evidence>
<evidence type="ECO:0000313" key="6">
    <source>
        <dbReference type="Proteomes" id="UP000602395"/>
    </source>
</evidence>
<feature type="domain" description="Nudix hydrolase" evidence="4">
    <location>
        <begin position="203"/>
        <end position="339"/>
    </location>
</feature>
<dbReference type="InterPro" id="IPR020476">
    <property type="entry name" value="Nudix_hydrolase"/>
</dbReference>
<dbReference type="InterPro" id="IPR015797">
    <property type="entry name" value="NUDIX_hydrolase-like_dom_sf"/>
</dbReference>
<dbReference type="SUPFAM" id="SSF55811">
    <property type="entry name" value="Nudix"/>
    <property type="match status" value="1"/>
</dbReference>
<feature type="compositionally biased region" description="Low complexity" evidence="3">
    <location>
        <begin position="55"/>
        <end position="70"/>
    </location>
</feature>
<dbReference type="InterPro" id="IPR000086">
    <property type="entry name" value="NUDIX_hydrolase_dom"/>
</dbReference>
<dbReference type="PRINTS" id="PR00502">
    <property type="entry name" value="NUDIXFAMILY"/>
</dbReference>
<evidence type="ECO:0000313" key="5">
    <source>
        <dbReference type="EMBL" id="MBD1320439.1"/>
    </source>
</evidence>
<name>A0ABR7WCA8_9ACTN</name>
<comment type="caution">
    <text evidence="5">The sequence shown here is derived from an EMBL/GenBank/DDBJ whole genome shotgun (WGS) entry which is preliminary data.</text>
</comment>
<organism evidence="5 6">
    <name type="scientific">Gordonia hankookensis</name>
    <dbReference type="NCBI Taxonomy" id="589403"/>
    <lineage>
        <taxon>Bacteria</taxon>
        <taxon>Bacillati</taxon>
        <taxon>Actinomycetota</taxon>
        <taxon>Actinomycetes</taxon>
        <taxon>Mycobacteriales</taxon>
        <taxon>Gordoniaceae</taxon>
        <taxon>Gordonia</taxon>
    </lineage>
</organism>
<dbReference type="PROSITE" id="PS00893">
    <property type="entry name" value="NUDIX_BOX"/>
    <property type="match status" value="1"/>
</dbReference>
<dbReference type="Gene3D" id="3.90.79.10">
    <property type="entry name" value="Nucleoside Triphosphate Pyrophosphohydrolase"/>
    <property type="match status" value="1"/>
</dbReference>
<feature type="region of interest" description="Disordered" evidence="3">
    <location>
        <begin position="164"/>
        <end position="199"/>
    </location>
</feature>
<feature type="compositionally biased region" description="Low complexity" evidence="3">
    <location>
        <begin position="363"/>
        <end position="374"/>
    </location>
</feature>
<comment type="similarity">
    <text evidence="1">Belongs to the Nudix hydrolase family.</text>
</comment>
<dbReference type="EMBL" id="JACWMS010000002">
    <property type="protein sequence ID" value="MBD1320439.1"/>
    <property type="molecule type" value="Genomic_DNA"/>
</dbReference>
<sequence length="402" mass="43444">MSADPSTDPSDVSSDVTAGGHGPGDVTHNTSSARPDAGSGRRVTPADLARGSHGTASSPATAATPEETSPGQARRGRRGRRRRGRRPSVAPSGSDTPHSAPDDTPPRPVERRDAPKPGPMPKRPTDPERLVGDDDELHPTHTRVSPPKPSDLVAVTAKITKTGLTHAVGSDGATTAGKSKNRRRTGTRPDRGQGQGQERLRTVRETSAGGLVISDLDLPVDELCAALIGRMDRRGRMMWSLPKGHIETGETAEQTAIREVAEETGINGTVVAPLGKIDYWFVSEGRRIHKTVHHYLLRSIGGELSDADYEVSEVAWVPLAELPRKLTYSDERRLARMARGVIADLAADPNRLAQSEAESIRTEPNAYERAAAARNQRRNEPPPPSRSRRRRRRPRRPPAGDA</sequence>
<protein>
    <submittedName>
        <fullName evidence="5">NUDIX domain-containing protein</fullName>
    </submittedName>
</protein>
<accession>A0ABR7WCA8</accession>
<reference evidence="5 6" key="1">
    <citation type="submission" date="2020-09" db="EMBL/GenBank/DDBJ databases">
        <title>Novel species in genus Gordonia.</title>
        <authorList>
            <person name="Zhang G."/>
        </authorList>
    </citation>
    <scope>NUCLEOTIDE SEQUENCE [LARGE SCALE GENOMIC DNA]</scope>
    <source>
        <strain evidence="5 6">ON-33</strain>
    </source>
</reference>
<dbReference type="InterPro" id="IPR020084">
    <property type="entry name" value="NUDIX_hydrolase_CS"/>
</dbReference>
<evidence type="ECO:0000256" key="3">
    <source>
        <dbReference type="SAM" id="MobiDB-lite"/>
    </source>
</evidence>
<keyword evidence="6" id="KW-1185">Reference proteome</keyword>
<dbReference type="PROSITE" id="PS51462">
    <property type="entry name" value="NUDIX"/>
    <property type="match status" value="1"/>
</dbReference>
<gene>
    <name evidence="5" type="ORF">IDF66_12680</name>
</gene>
<dbReference type="RefSeq" id="WP_190267091.1">
    <property type="nucleotide sequence ID" value="NZ_BAABAD010000004.1"/>
</dbReference>